<dbReference type="EMBL" id="JBIYDN010000006">
    <property type="protein sequence ID" value="MFK4442401.1"/>
    <property type="molecule type" value="Genomic_DNA"/>
</dbReference>
<keyword evidence="3" id="KW-1185">Reference proteome</keyword>
<proteinExistence type="predicted"/>
<dbReference type="PROSITE" id="PS51257">
    <property type="entry name" value="PROKAR_LIPOPROTEIN"/>
    <property type="match status" value="1"/>
</dbReference>
<protein>
    <recommendedName>
        <fullName evidence="4">Lipoprotein</fullName>
    </recommendedName>
</protein>
<feature type="signal peptide" evidence="1">
    <location>
        <begin position="1"/>
        <end position="25"/>
    </location>
</feature>
<comment type="caution">
    <text evidence="2">The sequence shown here is derived from an EMBL/GenBank/DDBJ whole genome shotgun (WGS) entry which is preliminary data.</text>
</comment>
<name>A0ABW8MFE7_9BURK</name>
<organism evidence="2 3">
    <name type="scientific">Caballeronia udeis</name>
    <dbReference type="NCBI Taxonomy" id="1232866"/>
    <lineage>
        <taxon>Bacteria</taxon>
        <taxon>Pseudomonadati</taxon>
        <taxon>Pseudomonadota</taxon>
        <taxon>Betaproteobacteria</taxon>
        <taxon>Burkholderiales</taxon>
        <taxon>Burkholderiaceae</taxon>
        <taxon>Caballeronia</taxon>
    </lineage>
</organism>
<reference evidence="2 3" key="1">
    <citation type="submission" date="2024-11" db="EMBL/GenBank/DDBJ databases">
        <title>Using genomics to understand microbial adaptation to soil warming.</title>
        <authorList>
            <person name="Deangelis K.M. PhD."/>
        </authorList>
    </citation>
    <scope>NUCLEOTIDE SEQUENCE [LARGE SCALE GENOMIC DNA]</scope>
    <source>
        <strain evidence="2 3">GAS97</strain>
    </source>
</reference>
<evidence type="ECO:0000313" key="3">
    <source>
        <dbReference type="Proteomes" id="UP001620514"/>
    </source>
</evidence>
<gene>
    <name evidence="2" type="ORF">ABH943_002417</name>
</gene>
<accession>A0ABW8MFE7</accession>
<sequence length="128" mass="14299">MIMKQLTQTLFLASILATGACSAFAQSTLPSDLDDGHAGRESFAQGFAVINDLQHLQRLYDLNGRESEMREIYHDVLLKTQVPAIRQYVYEALARNLLRPANVDEAITTIRTSLNEDLSTLAKYRSAP</sequence>
<dbReference type="Proteomes" id="UP001620514">
    <property type="component" value="Unassembled WGS sequence"/>
</dbReference>
<keyword evidence="1" id="KW-0732">Signal</keyword>
<evidence type="ECO:0000256" key="1">
    <source>
        <dbReference type="SAM" id="SignalP"/>
    </source>
</evidence>
<evidence type="ECO:0000313" key="2">
    <source>
        <dbReference type="EMBL" id="MFK4442401.1"/>
    </source>
</evidence>
<evidence type="ECO:0008006" key="4">
    <source>
        <dbReference type="Google" id="ProtNLM"/>
    </source>
</evidence>
<feature type="chain" id="PRO_5046167051" description="Lipoprotein" evidence="1">
    <location>
        <begin position="26"/>
        <end position="128"/>
    </location>
</feature>